<dbReference type="GO" id="GO:0071949">
    <property type="term" value="F:FAD binding"/>
    <property type="evidence" value="ECO:0007669"/>
    <property type="project" value="InterPro"/>
</dbReference>
<dbReference type="SUPFAM" id="SSF56176">
    <property type="entry name" value="FAD-binding/transporter-associated domain-like"/>
    <property type="match status" value="1"/>
</dbReference>
<keyword evidence="4" id="KW-0560">Oxidoreductase</keyword>
<evidence type="ECO:0000313" key="7">
    <source>
        <dbReference type="EMBL" id="KAF2751575.1"/>
    </source>
</evidence>
<dbReference type="InterPro" id="IPR016166">
    <property type="entry name" value="FAD-bd_PCMH"/>
</dbReference>
<dbReference type="Proteomes" id="UP000799440">
    <property type="component" value="Unassembled WGS sequence"/>
</dbReference>
<evidence type="ECO:0000256" key="3">
    <source>
        <dbReference type="ARBA" id="ARBA00022827"/>
    </source>
</evidence>
<dbReference type="Pfam" id="PF01565">
    <property type="entry name" value="FAD_binding_4"/>
    <property type="match status" value="1"/>
</dbReference>
<evidence type="ECO:0000256" key="4">
    <source>
        <dbReference type="ARBA" id="ARBA00023002"/>
    </source>
</evidence>
<gene>
    <name evidence="7" type="ORF">M011DRAFT_455551</name>
</gene>
<feature type="domain" description="FAD-binding PCMH-type" evidence="6">
    <location>
        <begin position="73"/>
        <end position="250"/>
    </location>
</feature>
<accession>A0A6A6VM15</accession>
<dbReference type="Gene3D" id="3.30.465.10">
    <property type="match status" value="1"/>
</dbReference>
<keyword evidence="3" id="KW-0274">FAD</keyword>
<dbReference type="PANTHER" id="PTHR42973">
    <property type="entry name" value="BINDING OXIDOREDUCTASE, PUTATIVE (AFU_ORTHOLOGUE AFUA_1G17690)-RELATED"/>
    <property type="match status" value="1"/>
</dbReference>
<name>A0A6A6VM15_9PLEO</name>
<dbReference type="AlphaFoldDB" id="A0A6A6VM15"/>
<protein>
    <submittedName>
        <fullName evidence="7">Oxidoreductase</fullName>
    </submittedName>
</protein>
<keyword evidence="5" id="KW-0732">Signal</keyword>
<evidence type="ECO:0000256" key="2">
    <source>
        <dbReference type="ARBA" id="ARBA00022630"/>
    </source>
</evidence>
<evidence type="ECO:0000256" key="1">
    <source>
        <dbReference type="ARBA" id="ARBA00005466"/>
    </source>
</evidence>
<dbReference type="InterPro" id="IPR016169">
    <property type="entry name" value="FAD-bd_PCMH_sub2"/>
</dbReference>
<reference evidence="7" key="1">
    <citation type="journal article" date="2020" name="Stud. Mycol.">
        <title>101 Dothideomycetes genomes: a test case for predicting lifestyles and emergence of pathogens.</title>
        <authorList>
            <person name="Haridas S."/>
            <person name="Albert R."/>
            <person name="Binder M."/>
            <person name="Bloem J."/>
            <person name="Labutti K."/>
            <person name="Salamov A."/>
            <person name="Andreopoulos B."/>
            <person name="Baker S."/>
            <person name="Barry K."/>
            <person name="Bills G."/>
            <person name="Bluhm B."/>
            <person name="Cannon C."/>
            <person name="Castanera R."/>
            <person name="Culley D."/>
            <person name="Daum C."/>
            <person name="Ezra D."/>
            <person name="Gonzalez J."/>
            <person name="Henrissat B."/>
            <person name="Kuo A."/>
            <person name="Liang C."/>
            <person name="Lipzen A."/>
            <person name="Lutzoni F."/>
            <person name="Magnuson J."/>
            <person name="Mondo S."/>
            <person name="Nolan M."/>
            <person name="Ohm R."/>
            <person name="Pangilinan J."/>
            <person name="Park H.-J."/>
            <person name="Ramirez L."/>
            <person name="Alfaro M."/>
            <person name="Sun H."/>
            <person name="Tritt A."/>
            <person name="Yoshinaga Y."/>
            <person name="Zwiers L.-H."/>
            <person name="Turgeon B."/>
            <person name="Goodwin S."/>
            <person name="Spatafora J."/>
            <person name="Crous P."/>
            <person name="Grigoriev I."/>
        </authorList>
    </citation>
    <scope>NUCLEOTIDE SEQUENCE</scope>
    <source>
        <strain evidence="7">CBS 119925</strain>
    </source>
</reference>
<evidence type="ECO:0000256" key="5">
    <source>
        <dbReference type="SAM" id="SignalP"/>
    </source>
</evidence>
<keyword evidence="8" id="KW-1185">Reference proteome</keyword>
<dbReference type="PROSITE" id="PS51387">
    <property type="entry name" value="FAD_PCMH"/>
    <property type="match status" value="1"/>
</dbReference>
<dbReference type="InterPro" id="IPR036318">
    <property type="entry name" value="FAD-bd_PCMH-like_sf"/>
</dbReference>
<dbReference type="EMBL" id="MU006562">
    <property type="protein sequence ID" value="KAF2751575.1"/>
    <property type="molecule type" value="Genomic_DNA"/>
</dbReference>
<keyword evidence="2" id="KW-0285">Flavoprotein</keyword>
<dbReference type="InterPro" id="IPR050416">
    <property type="entry name" value="FAD-linked_Oxidoreductase"/>
</dbReference>
<dbReference type="PANTHER" id="PTHR42973:SF22">
    <property type="entry name" value="FAD-BINDING PCMH-TYPE DOMAIN-CONTAINING PROTEIN-RELATED"/>
    <property type="match status" value="1"/>
</dbReference>
<evidence type="ECO:0000259" key="6">
    <source>
        <dbReference type="PROSITE" id="PS51387"/>
    </source>
</evidence>
<organism evidence="7 8">
    <name type="scientific">Sporormia fimetaria CBS 119925</name>
    <dbReference type="NCBI Taxonomy" id="1340428"/>
    <lineage>
        <taxon>Eukaryota</taxon>
        <taxon>Fungi</taxon>
        <taxon>Dikarya</taxon>
        <taxon>Ascomycota</taxon>
        <taxon>Pezizomycotina</taxon>
        <taxon>Dothideomycetes</taxon>
        <taxon>Pleosporomycetidae</taxon>
        <taxon>Pleosporales</taxon>
        <taxon>Sporormiaceae</taxon>
        <taxon>Sporormia</taxon>
    </lineage>
</organism>
<proteinExistence type="inferred from homology"/>
<dbReference type="GO" id="GO:0016491">
    <property type="term" value="F:oxidoreductase activity"/>
    <property type="evidence" value="ECO:0007669"/>
    <property type="project" value="UniProtKB-KW"/>
</dbReference>
<dbReference type="OrthoDB" id="2151789at2759"/>
<dbReference type="InterPro" id="IPR006094">
    <property type="entry name" value="Oxid_FAD_bind_N"/>
</dbReference>
<feature type="chain" id="PRO_5025644978" evidence="5">
    <location>
        <begin position="20"/>
        <end position="518"/>
    </location>
</feature>
<comment type="similarity">
    <text evidence="1">Belongs to the oxygen-dependent FAD-linked oxidoreductase family.</text>
</comment>
<evidence type="ECO:0000313" key="8">
    <source>
        <dbReference type="Proteomes" id="UP000799440"/>
    </source>
</evidence>
<sequence>MGIQAFALSLVALAGTIQAAVIPERAAILEKLTSSGACCAALDYFLPGKVHLKSILDLEYQASQLSFWSAQEQSLLPSCIVIPTSTQDVSTAVKILNMGNQISIARCKFAVRGAGHTPHAGSANINEGVTIDMQSMNQVVVSSDKKIVKIGAGNRWGNVFPTLDEMDLGMVGGRVSPVGAGGLITGGGISYFSGRYGLACDNIETFEVVLANGTIATASSNRNSDLYKALKGGSNNFGIVTRFDAKLFPQKAFWGGSIAQPITVKDDVISFFTNFTSSSNFDPYAGLISDFAWLAGIPSIIHQVAYTDSEATWPPPSLAELDALPKVATTIRKAELSSFTNELAATLAVTNGRLNLFTTSTFINRPGVTEAFMSSVYDLADQVAKEFLSVVGIIFTMSFQPVSYAMYSKSAATGGNVLGLDRFTDDTINVVFTVSWQLPLDSARVEARVKKLEGDIVALAKQRGIFNEFIYLNYAAPWQDPIRGYGQQNVAFMKAVSKRYDPGGLFQKGVPGGFKVGL</sequence>
<feature type="signal peptide" evidence="5">
    <location>
        <begin position="1"/>
        <end position="19"/>
    </location>
</feature>